<feature type="compositionally biased region" description="Low complexity" evidence="8">
    <location>
        <begin position="187"/>
        <end position="237"/>
    </location>
</feature>
<comment type="caution">
    <text evidence="12">The sequence shown here is derived from an EMBL/GenBank/DDBJ whole genome shotgun (WGS) entry which is preliminary data.</text>
</comment>
<evidence type="ECO:0000256" key="7">
    <source>
        <dbReference type="ARBA" id="ARBA00023288"/>
    </source>
</evidence>
<evidence type="ECO:0000256" key="1">
    <source>
        <dbReference type="ARBA" id="ARBA00004609"/>
    </source>
</evidence>
<dbReference type="PANTHER" id="PTHR34992">
    <property type="entry name" value="HYPHAL ANASTAMOSIS-7 PROTEIN"/>
    <property type="match status" value="1"/>
</dbReference>
<feature type="chain" id="PRO_5046965248" description="Copper acquisition factor BIM1-like domain-containing protein" evidence="10">
    <location>
        <begin position="22"/>
        <end position="301"/>
    </location>
</feature>
<feature type="signal peptide" evidence="10">
    <location>
        <begin position="1"/>
        <end position="21"/>
    </location>
</feature>
<evidence type="ECO:0000313" key="12">
    <source>
        <dbReference type="EMBL" id="CAK7212478.1"/>
    </source>
</evidence>
<sequence>MRFSSALAAAASLAMAGVANAAHGDGDEGTIMGPVAFLWPENREWDAASDNIGPCGSAEGVTNRTEYPLSQGSVALSIADEAYKVAFYIAFTNDPSSQTEFQEQVVNNITEIVPGHQCYKIDPIPSSIKAGTNATLQLQYWAVYEGENNNQNETFYACADITFVEDSDFAGQVPCFNVTAAEFNSEGSSSTTTAAGTTATTTSGSTTTAAAGAGQTTAASSSDSSDSDSTTTSQKSGLSAGAKAGIAVGSIAGAAIIVALGFFIYARKRRTGYLERRRASKINNPPIPLNKRNPESINSTA</sequence>
<keyword evidence="9" id="KW-1133">Transmembrane helix</keyword>
<reference evidence="12 13" key="1">
    <citation type="submission" date="2024-01" db="EMBL/GenBank/DDBJ databases">
        <authorList>
            <person name="Allen C."/>
            <person name="Tagirdzhanova G."/>
        </authorList>
    </citation>
    <scope>NUCLEOTIDE SEQUENCE [LARGE SCALE GENOMIC DNA]</scope>
</reference>
<evidence type="ECO:0000256" key="8">
    <source>
        <dbReference type="SAM" id="MobiDB-lite"/>
    </source>
</evidence>
<protein>
    <recommendedName>
        <fullName evidence="11">Copper acquisition factor BIM1-like domain-containing protein</fullName>
    </recommendedName>
</protein>
<keyword evidence="6" id="KW-0325">Glycoprotein</keyword>
<feature type="transmembrane region" description="Helical" evidence="9">
    <location>
        <begin position="244"/>
        <end position="266"/>
    </location>
</feature>
<keyword evidence="2" id="KW-1003">Cell membrane</keyword>
<gene>
    <name evidence="12" type="ORF">SCUCBS95973_001476</name>
</gene>
<organism evidence="12 13">
    <name type="scientific">Sporothrix curviconia</name>
    <dbReference type="NCBI Taxonomy" id="1260050"/>
    <lineage>
        <taxon>Eukaryota</taxon>
        <taxon>Fungi</taxon>
        <taxon>Dikarya</taxon>
        <taxon>Ascomycota</taxon>
        <taxon>Pezizomycotina</taxon>
        <taxon>Sordariomycetes</taxon>
        <taxon>Sordariomycetidae</taxon>
        <taxon>Ophiostomatales</taxon>
        <taxon>Ophiostomataceae</taxon>
        <taxon>Sporothrix</taxon>
    </lineage>
</organism>
<evidence type="ECO:0000259" key="11">
    <source>
        <dbReference type="Pfam" id="PF20238"/>
    </source>
</evidence>
<evidence type="ECO:0000256" key="4">
    <source>
        <dbReference type="ARBA" id="ARBA00022729"/>
    </source>
</evidence>
<evidence type="ECO:0000313" key="13">
    <source>
        <dbReference type="Proteomes" id="UP001642405"/>
    </source>
</evidence>
<keyword evidence="13" id="KW-1185">Reference proteome</keyword>
<dbReference type="PANTHER" id="PTHR34992:SF5">
    <property type="entry name" value="ANCHORED PROTEIN, PUTATIVE (AFU_ORTHOLOGUE AFUA_6G02800)-RELATED"/>
    <property type="match status" value="1"/>
</dbReference>
<dbReference type="InterPro" id="IPR046936">
    <property type="entry name" value="BIM1-like"/>
</dbReference>
<proteinExistence type="predicted"/>
<evidence type="ECO:0000256" key="5">
    <source>
        <dbReference type="ARBA" id="ARBA00023136"/>
    </source>
</evidence>
<keyword evidence="7" id="KW-0449">Lipoprotein</keyword>
<evidence type="ECO:0000256" key="3">
    <source>
        <dbReference type="ARBA" id="ARBA00022622"/>
    </source>
</evidence>
<evidence type="ECO:0000256" key="9">
    <source>
        <dbReference type="SAM" id="Phobius"/>
    </source>
</evidence>
<keyword evidence="5 9" id="KW-0472">Membrane</keyword>
<keyword evidence="4 10" id="KW-0732">Signal</keyword>
<evidence type="ECO:0000256" key="10">
    <source>
        <dbReference type="SAM" id="SignalP"/>
    </source>
</evidence>
<dbReference type="EMBL" id="CAWUHB010000005">
    <property type="protein sequence ID" value="CAK7212478.1"/>
    <property type="molecule type" value="Genomic_DNA"/>
</dbReference>
<name>A0ABP0AYX4_9PEZI</name>
<comment type="subcellular location">
    <subcellularLocation>
        <location evidence="1">Cell membrane</location>
        <topology evidence="1">Lipid-anchor</topology>
        <topology evidence="1">GPI-anchor</topology>
    </subcellularLocation>
</comment>
<feature type="region of interest" description="Disordered" evidence="8">
    <location>
        <begin position="282"/>
        <end position="301"/>
    </location>
</feature>
<dbReference type="Proteomes" id="UP001642405">
    <property type="component" value="Unassembled WGS sequence"/>
</dbReference>
<keyword evidence="3" id="KW-0336">GPI-anchor</keyword>
<dbReference type="CDD" id="cd21176">
    <property type="entry name" value="LPMO_auxiliary-like"/>
    <property type="match status" value="1"/>
</dbReference>
<evidence type="ECO:0000256" key="6">
    <source>
        <dbReference type="ARBA" id="ARBA00023180"/>
    </source>
</evidence>
<dbReference type="InterPro" id="IPR046530">
    <property type="entry name" value="BIM1-like_dom"/>
</dbReference>
<dbReference type="Pfam" id="PF20238">
    <property type="entry name" value="BIM1-like_dom"/>
    <property type="match status" value="1"/>
</dbReference>
<evidence type="ECO:0000256" key="2">
    <source>
        <dbReference type="ARBA" id="ARBA00022475"/>
    </source>
</evidence>
<keyword evidence="9" id="KW-0812">Transmembrane</keyword>
<feature type="domain" description="Copper acquisition factor BIM1-like" evidence="11">
    <location>
        <begin position="32"/>
        <end position="179"/>
    </location>
</feature>
<accession>A0ABP0AYX4</accession>
<feature type="region of interest" description="Disordered" evidence="8">
    <location>
        <begin position="186"/>
        <end position="237"/>
    </location>
</feature>